<dbReference type="GO" id="GO:0003688">
    <property type="term" value="F:DNA replication origin binding"/>
    <property type="evidence" value="ECO:0007669"/>
    <property type="project" value="TreeGrafter"/>
</dbReference>
<protein>
    <submittedName>
        <fullName evidence="3">ATPase involved in DNA replication initiation</fullName>
    </submittedName>
</protein>
<sequence length="254" mass="27643">MTGSQMSLLGEDWPEQIPRPVRRSTPPAPDAEQLSFDWALPVALGPEDFFVSDSNAAAHAMIAGGLRWPEGRLALVGPEGSGKTHLLRIWQGLTGAIRLEARDLSAAPLVPSPAAAVAIDGIEALPHSAEEPLFHLHNHLARTGGRLLLTSDRPPSRWKIRLPDLRSRMQAIHVVRIEPPDDVLLHALLAKQFADRGLFPGPGVLAYLARRIERSHAAAAQAVAKLDRLSLSEGRRVSLPLARRIVDRQDEDGP</sequence>
<evidence type="ECO:0000259" key="2">
    <source>
        <dbReference type="Pfam" id="PF22688"/>
    </source>
</evidence>
<dbReference type="GO" id="GO:0006270">
    <property type="term" value="P:DNA replication initiation"/>
    <property type="evidence" value="ECO:0007669"/>
    <property type="project" value="TreeGrafter"/>
</dbReference>
<dbReference type="AlphaFoldDB" id="S9R3R2"/>
<dbReference type="GO" id="GO:0005886">
    <property type="term" value="C:plasma membrane"/>
    <property type="evidence" value="ECO:0007669"/>
    <property type="project" value="TreeGrafter"/>
</dbReference>
<dbReference type="Gene3D" id="3.40.50.300">
    <property type="entry name" value="P-loop containing nucleotide triphosphate hydrolases"/>
    <property type="match status" value="1"/>
</dbReference>
<comment type="caution">
    <text evidence="3">The sequence shown here is derived from an EMBL/GenBank/DDBJ whole genome shotgun (WGS) entry which is preliminary data.</text>
</comment>
<evidence type="ECO:0000313" key="4">
    <source>
        <dbReference type="Proteomes" id="UP000015346"/>
    </source>
</evidence>
<keyword evidence="4" id="KW-1185">Reference proteome</keyword>
<name>S9R3R2_9RHOB</name>
<evidence type="ECO:0000256" key="1">
    <source>
        <dbReference type="SAM" id="MobiDB-lite"/>
    </source>
</evidence>
<dbReference type="EMBL" id="AOLV01000010">
    <property type="protein sequence ID" value="EPX86603.1"/>
    <property type="molecule type" value="Genomic_DNA"/>
</dbReference>
<dbReference type="PANTHER" id="PTHR30050:SF5">
    <property type="entry name" value="DNAA REGULATORY INACTIVATOR HDA"/>
    <property type="match status" value="1"/>
</dbReference>
<dbReference type="Gene3D" id="1.10.8.60">
    <property type="match status" value="1"/>
</dbReference>
<accession>S9R3R2</accession>
<dbReference type="RefSeq" id="WP_021097511.1">
    <property type="nucleotide sequence ID" value="NZ_KE557320.1"/>
</dbReference>
<dbReference type="InterPro" id="IPR027417">
    <property type="entry name" value="P-loop_NTPase"/>
</dbReference>
<dbReference type="Pfam" id="PF22688">
    <property type="entry name" value="Hda_lid"/>
    <property type="match status" value="1"/>
</dbReference>
<organism evidence="3 4">
    <name type="scientific">Rubellimicrobium thermophilum DSM 16684</name>
    <dbReference type="NCBI Taxonomy" id="1123069"/>
    <lineage>
        <taxon>Bacteria</taxon>
        <taxon>Pseudomonadati</taxon>
        <taxon>Pseudomonadota</taxon>
        <taxon>Alphaproteobacteria</taxon>
        <taxon>Rhodobacterales</taxon>
        <taxon>Roseobacteraceae</taxon>
        <taxon>Rubellimicrobium</taxon>
    </lineage>
</organism>
<dbReference type="Proteomes" id="UP000015346">
    <property type="component" value="Unassembled WGS sequence"/>
</dbReference>
<dbReference type="SUPFAM" id="SSF52540">
    <property type="entry name" value="P-loop containing nucleoside triphosphate hydrolases"/>
    <property type="match status" value="1"/>
</dbReference>
<gene>
    <name evidence="3" type="ORF">ruthe_01420</name>
</gene>
<evidence type="ECO:0000313" key="3">
    <source>
        <dbReference type="EMBL" id="EPX86603.1"/>
    </source>
</evidence>
<feature type="region of interest" description="Disordered" evidence="1">
    <location>
        <begin position="1"/>
        <end position="30"/>
    </location>
</feature>
<dbReference type="PANTHER" id="PTHR30050">
    <property type="entry name" value="CHROMOSOMAL REPLICATION INITIATOR PROTEIN DNAA"/>
    <property type="match status" value="1"/>
</dbReference>
<reference evidence="3 4" key="1">
    <citation type="journal article" date="2013" name="Stand. Genomic Sci.">
        <title>Genome sequence of the reddish-pigmented Rubellimicrobium thermophilum type strain (DSM 16684(T)), a member of the Roseobacter clade.</title>
        <authorList>
            <person name="Fiebig A."/>
            <person name="Riedel T."/>
            <person name="Gronow S."/>
            <person name="Petersen J."/>
            <person name="Klenk H.P."/>
            <person name="Goker M."/>
        </authorList>
    </citation>
    <scope>NUCLEOTIDE SEQUENCE [LARGE SCALE GENOMIC DNA]</scope>
    <source>
        <strain evidence="3 4">DSM 16684</strain>
    </source>
</reference>
<proteinExistence type="predicted"/>
<dbReference type="HOGENOM" id="CLU_072265_0_0_5"/>
<dbReference type="InterPro" id="IPR055199">
    <property type="entry name" value="Hda_lid"/>
</dbReference>
<feature type="domain" description="Hda lid" evidence="2">
    <location>
        <begin position="187"/>
        <end position="245"/>
    </location>
</feature>
<dbReference type="STRING" id="1123069.ruthe_01420"/>